<evidence type="ECO:0000313" key="2">
    <source>
        <dbReference type="EMBL" id="AGA90336.1"/>
    </source>
</evidence>
<dbReference type="HOGENOM" id="CLU_060500_3_0_6"/>
<dbReference type="eggNOG" id="COG3568">
    <property type="taxonomic scope" value="Bacteria"/>
</dbReference>
<name>L0GWH5_9GAMM</name>
<reference evidence="2 3" key="1">
    <citation type="submission" date="2011-09" db="EMBL/GenBank/DDBJ databases">
        <title>Complete sequence of chromosome of Thioflavicoccus mobilis 8321.</title>
        <authorList>
            <consortium name="US DOE Joint Genome Institute"/>
            <person name="Lucas S."/>
            <person name="Han J."/>
            <person name="Lapidus A."/>
            <person name="Cheng J.-F."/>
            <person name="Goodwin L."/>
            <person name="Pitluck S."/>
            <person name="Peters L."/>
            <person name="Ovchinnikova G."/>
            <person name="Lu M."/>
            <person name="Detter J.C."/>
            <person name="Han C."/>
            <person name="Tapia R."/>
            <person name="Land M."/>
            <person name="Hauser L."/>
            <person name="Kyrpides N."/>
            <person name="Ivanova N."/>
            <person name="Pagani I."/>
            <person name="Vogl K."/>
            <person name="Liu Z."/>
            <person name="Imhoff J."/>
            <person name="Thiel V."/>
            <person name="Frigaard N.-U."/>
            <person name="Bryant D."/>
            <person name="Woyke T."/>
        </authorList>
    </citation>
    <scope>NUCLEOTIDE SEQUENCE [LARGE SCALE GENOMIC DNA]</scope>
    <source>
        <strain evidence="2 3">8321</strain>
    </source>
</reference>
<dbReference type="GO" id="GO:0016020">
    <property type="term" value="C:membrane"/>
    <property type="evidence" value="ECO:0007669"/>
    <property type="project" value="GOC"/>
</dbReference>
<dbReference type="Gene3D" id="3.60.10.10">
    <property type="entry name" value="Endonuclease/exonuclease/phosphatase"/>
    <property type="match status" value="1"/>
</dbReference>
<dbReference type="InterPro" id="IPR051916">
    <property type="entry name" value="GPI-anchor_lipid_remodeler"/>
</dbReference>
<dbReference type="Proteomes" id="UP000010816">
    <property type="component" value="Chromosome"/>
</dbReference>
<dbReference type="SUPFAM" id="SSF56219">
    <property type="entry name" value="DNase I-like"/>
    <property type="match status" value="1"/>
</dbReference>
<feature type="domain" description="Endonuclease/exonuclease/phosphatase" evidence="1">
    <location>
        <begin position="17"/>
        <end position="241"/>
    </location>
</feature>
<dbReference type="STRING" id="765912.Thimo_1555"/>
<evidence type="ECO:0000313" key="3">
    <source>
        <dbReference type="Proteomes" id="UP000010816"/>
    </source>
</evidence>
<dbReference type="InterPro" id="IPR005135">
    <property type="entry name" value="Endo/exonuclease/phosphatase"/>
</dbReference>
<keyword evidence="3" id="KW-1185">Reference proteome</keyword>
<dbReference type="GO" id="GO:0016787">
    <property type="term" value="F:hydrolase activity"/>
    <property type="evidence" value="ECO:0007669"/>
    <property type="project" value="UniProtKB-KW"/>
</dbReference>
<dbReference type="EMBL" id="CP003051">
    <property type="protein sequence ID" value="AGA90336.1"/>
    <property type="molecule type" value="Genomic_DNA"/>
</dbReference>
<protein>
    <submittedName>
        <fullName evidence="2">Metal-dependent hydrolase</fullName>
    </submittedName>
</protein>
<organism evidence="2 3">
    <name type="scientific">Thioflavicoccus mobilis 8321</name>
    <dbReference type="NCBI Taxonomy" id="765912"/>
    <lineage>
        <taxon>Bacteria</taxon>
        <taxon>Pseudomonadati</taxon>
        <taxon>Pseudomonadota</taxon>
        <taxon>Gammaproteobacteria</taxon>
        <taxon>Chromatiales</taxon>
        <taxon>Chromatiaceae</taxon>
        <taxon>Thioflavicoccus</taxon>
    </lineage>
</organism>
<dbReference type="Pfam" id="PF03372">
    <property type="entry name" value="Exo_endo_phos"/>
    <property type="match status" value="1"/>
</dbReference>
<proteinExistence type="predicted"/>
<dbReference type="KEGG" id="tmb:Thimo_1555"/>
<dbReference type="OrthoDB" id="5293344at2"/>
<dbReference type="GO" id="GO:0006506">
    <property type="term" value="P:GPI anchor biosynthetic process"/>
    <property type="evidence" value="ECO:0007669"/>
    <property type="project" value="TreeGrafter"/>
</dbReference>
<accession>L0GWH5</accession>
<dbReference type="PANTHER" id="PTHR14859">
    <property type="entry name" value="CALCOFLUOR WHITE HYPERSENSITIVE PROTEIN PRECURSOR"/>
    <property type="match status" value="1"/>
</dbReference>
<dbReference type="RefSeq" id="WP_015280477.1">
    <property type="nucleotide sequence ID" value="NC_019940.1"/>
</dbReference>
<dbReference type="AlphaFoldDB" id="L0GWH5"/>
<keyword evidence="2" id="KW-0378">Hydrolase</keyword>
<dbReference type="PANTHER" id="PTHR14859:SF15">
    <property type="entry name" value="ENDONUCLEASE_EXONUCLEASE_PHOSPHATASE DOMAIN-CONTAINING PROTEIN"/>
    <property type="match status" value="1"/>
</dbReference>
<dbReference type="InterPro" id="IPR036691">
    <property type="entry name" value="Endo/exonu/phosph_ase_sf"/>
</dbReference>
<sequence length="259" mass="27942">MASAGGAPGRERPLRIATYNIHRTRGRDGLLDPARTAAVIRLLAADVVALQEVEMPPAPSATTPLLAALGGLGYGMVKGPTLFGAGVDYGNLLLTRLPLMTATLRDLSHPGREPRQLVDARLGLTDSAGQSSGVSLRCLATHLGLDATERRGQIAALAAQVDRHLAAGAGPLLLIGDFNEWWHRSRRLEPLDRRLHAVPIRRTFPARWPLLALDRIWYSRGLELTEVAVPGTSTSREASDHLPLVAEFRIAETRGAMTE</sequence>
<evidence type="ECO:0000259" key="1">
    <source>
        <dbReference type="Pfam" id="PF03372"/>
    </source>
</evidence>
<gene>
    <name evidence="2" type="ORF">Thimo_1555</name>
</gene>